<dbReference type="Proteomes" id="UP000438429">
    <property type="component" value="Unassembled WGS sequence"/>
</dbReference>
<sequence length="304" mass="34245">MFWMGESLQVAEESIRISGFGSAFVLFKRENVILSSLSLDSAHSHLHCPPLLWTAVLPPRIPFRTNPTLAPGPGFTCNYATLDERPTSVERIQSDQQPNSKIKYVVDFRFEHTIINLILPLCSSQQNKQSLSTNETWYYFTYKANSQGKRTVATKSACKRPFDPSFFSTVGWTLSDSLSTNETWYYFTYKANSQGKRTVATKSACKRPFDPSFFSTVGWTLSDSLFCVIVAICFSVSIMPDALPSSRYIQGNVDVCTSVNIVVQLCYGCRVRVHWVNDMIPGPPLMQCGFSIFALHFVLKLLCQ</sequence>
<comment type="caution">
    <text evidence="1">The sequence shown here is derived from an EMBL/GenBank/DDBJ whole genome shotgun (WGS) entry which is preliminary data.</text>
</comment>
<protein>
    <submittedName>
        <fullName evidence="1">Uncharacterized protein</fullName>
    </submittedName>
</protein>
<evidence type="ECO:0000313" key="2">
    <source>
        <dbReference type="Proteomes" id="UP000438429"/>
    </source>
</evidence>
<evidence type="ECO:0000313" key="1">
    <source>
        <dbReference type="EMBL" id="KAF0036182.1"/>
    </source>
</evidence>
<proteinExistence type="predicted"/>
<name>A0A6A4T1S8_SCOMX</name>
<accession>A0A6A4T1S8</accession>
<organism evidence="1 2">
    <name type="scientific">Scophthalmus maximus</name>
    <name type="common">Turbot</name>
    <name type="synonym">Psetta maxima</name>
    <dbReference type="NCBI Taxonomy" id="52904"/>
    <lineage>
        <taxon>Eukaryota</taxon>
        <taxon>Metazoa</taxon>
        <taxon>Chordata</taxon>
        <taxon>Craniata</taxon>
        <taxon>Vertebrata</taxon>
        <taxon>Euteleostomi</taxon>
        <taxon>Actinopterygii</taxon>
        <taxon>Neopterygii</taxon>
        <taxon>Teleostei</taxon>
        <taxon>Neoteleostei</taxon>
        <taxon>Acanthomorphata</taxon>
        <taxon>Carangaria</taxon>
        <taxon>Pleuronectiformes</taxon>
        <taxon>Pleuronectoidei</taxon>
        <taxon>Scophthalmidae</taxon>
        <taxon>Scophthalmus</taxon>
    </lineage>
</organism>
<gene>
    <name evidence="1" type="ORF">F2P81_011494</name>
</gene>
<reference evidence="1 2" key="1">
    <citation type="submission" date="2019-06" db="EMBL/GenBank/DDBJ databases">
        <title>Draft genomes of female and male turbot (Scophthalmus maximus).</title>
        <authorList>
            <person name="Xu H."/>
            <person name="Xu X.-W."/>
            <person name="Shao C."/>
            <person name="Chen S."/>
        </authorList>
    </citation>
    <scope>NUCLEOTIDE SEQUENCE [LARGE SCALE GENOMIC DNA]</scope>
    <source>
        <strain evidence="1">Ysfricsl-2016a</strain>
        <tissue evidence="1">Blood</tissue>
    </source>
</reference>
<dbReference type="AlphaFoldDB" id="A0A6A4T1S8"/>
<dbReference type="EMBL" id="VEVO01000010">
    <property type="protein sequence ID" value="KAF0036182.1"/>
    <property type="molecule type" value="Genomic_DNA"/>
</dbReference>